<evidence type="ECO:0000313" key="2">
    <source>
        <dbReference type="Proteomes" id="UP000233417"/>
    </source>
</evidence>
<organism evidence="1 2">
    <name type="scientific">Candidatus Dojkabacteria bacterium HGW-Dojkabacteria-1</name>
    <dbReference type="NCBI Taxonomy" id="2013761"/>
    <lineage>
        <taxon>Bacteria</taxon>
        <taxon>Candidatus Dojkabacteria</taxon>
    </lineage>
</organism>
<protein>
    <submittedName>
        <fullName evidence="1">Uncharacterized protein</fullName>
    </submittedName>
</protein>
<reference evidence="1 2" key="1">
    <citation type="journal article" date="2017" name="ISME J.">
        <title>Potential for microbial H2 and metal transformations associated with novel bacteria and archaea in deep terrestrial subsurface sediments.</title>
        <authorList>
            <person name="Hernsdorf A.W."/>
            <person name="Amano Y."/>
            <person name="Miyakawa K."/>
            <person name="Ise K."/>
            <person name="Suzuki Y."/>
            <person name="Anantharaman K."/>
            <person name="Probst A."/>
            <person name="Burstein D."/>
            <person name="Thomas B.C."/>
            <person name="Banfield J.F."/>
        </authorList>
    </citation>
    <scope>NUCLEOTIDE SEQUENCE [LARGE SCALE GENOMIC DNA]</scope>
    <source>
        <strain evidence="1">HGW-Dojkabacteria-1</strain>
    </source>
</reference>
<dbReference type="Proteomes" id="UP000233417">
    <property type="component" value="Unassembled WGS sequence"/>
</dbReference>
<dbReference type="AlphaFoldDB" id="A0A2N2F3W7"/>
<dbReference type="EMBL" id="PHAO01000001">
    <property type="protein sequence ID" value="PKN02857.1"/>
    <property type="molecule type" value="Genomic_DNA"/>
</dbReference>
<proteinExistence type="predicted"/>
<sequence length="130" mass="15943">MLRTREYTGELPYTPLEDENFQELFFQRAARVREELPELYWKVYDASREILRIDHYPNRENFTVEVCPVKVMNGSEPDHPILLTYYSYTDFEGMLYWPLDMLPLSCEERHDIWHNFVVEDDFYYQTGQYY</sequence>
<accession>A0A2N2F3W7</accession>
<evidence type="ECO:0000313" key="1">
    <source>
        <dbReference type="EMBL" id="PKN02857.1"/>
    </source>
</evidence>
<gene>
    <name evidence="1" type="ORF">CVU76_02425</name>
</gene>
<name>A0A2N2F3W7_9BACT</name>
<comment type="caution">
    <text evidence="1">The sequence shown here is derived from an EMBL/GenBank/DDBJ whole genome shotgun (WGS) entry which is preliminary data.</text>
</comment>